<accession>A0A5M9KAH6</accession>
<evidence type="ECO:0000256" key="2">
    <source>
        <dbReference type="ARBA" id="ARBA00022692"/>
    </source>
</evidence>
<dbReference type="VEuPathDB" id="FungiDB:MFRU_023g00160"/>
<evidence type="ECO:0000256" key="1">
    <source>
        <dbReference type="ARBA" id="ARBA00004141"/>
    </source>
</evidence>
<keyword evidence="7" id="KW-1185">Reference proteome</keyword>
<evidence type="ECO:0000256" key="5">
    <source>
        <dbReference type="SAM" id="Phobius"/>
    </source>
</evidence>
<evidence type="ECO:0000256" key="4">
    <source>
        <dbReference type="ARBA" id="ARBA00023136"/>
    </source>
</evidence>
<keyword evidence="4 5" id="KW-0472">Membrane</keyword>
<keyword evidence="3 5" id="KW-1133">Transmembrane helix</keyword>
<gene>
    <name evidence="6" type="ORF">EYC84_007106</name>
</gene>
<comment type="subcellular location">
    <subcellularLocation>
        <location evidence="1">Membrane</location>
        <topology evidence="1">Multi-pass membrane protein</topology>
    </subcellularLocation>
</comment>
<feature type="transmembrane region" description="Helical" evidence="5">
    <location>
        <begin position="120"/>
        <end position="140"/>
    </location>
</feature>
<evidence type="ECO:0008006" key="8">
    <source>
        <dbReference type="Google" id="ProtNLM"/>
    </source>
</evidence>
<feature type="transmembrane region" description="Helical" evidence="5">
    <location>
        <begin position="146"/>
        <end position="172"/>
    </location>
</feature>
<feature type="transmembrane region" description="Helical" evidence="5">
    <location>
        <begin position="88"/>
        <end position="108"/>
    </location>
</feature>
<evidence type="ECO:0000256" key="3">
    <source>
        <dbReference type="ARBA" id="ARBA00022989"/>
    </source>
</evidence>
<organism evidence="6 7">
    <name type="scientific">Monilinia fructicola</name>
    <name type="common">Brown rot fungus</name>
    <name type="synonym">Ciboria fructicola</name>
    <dbReference type="NCBI Taxonomy" id="38448"/>
    <lineage>
        <taxon>Eukaryota</taxon>
        <taxon>Fungi</taxon>
        <taxon>Dikarya</taxon>
        <taxon>Ascomycota</taxon>
        <taxon>Pezizomycotina</taxon>
        <taxon>Leotiomycetes</taxon>
        <taxon>Helotiales</taxon>
        <taxon>Sclerotiniaceae</taxon>
        <taxon>Monilinia</taxon>
    </lineage>
</organism>
<sequence length="236" mass="25870">MMLWACAGVPLGAYNIASGFNIALLVQPQILTLLSLITWSQCWYYGKGWNLKKCILVTGGIAVVLGGVEVALVEGLKAGQRRNLEWPAIMMGVLSAVLLSAGVLRHYYDIYVHRTVRGISFIFVGIDAAGDVFSLVSVFFQSHLDILGVVIYASEFILWCGVFACGGYFNLLPWIKRRIQKKREDGDGTGSAEAENAVAIQEGISHDIEIERMDSAGSRTVFRTPGSRTSVDRLHL</sequence>
<proteinExistence type="predicted"/>
<evidence type="ECO:0000313" key="6">
    <source>
        <dbReference type="EMBL" id="KAA8577102.1"/>
    </source>
</evidence>
<protein>
    <recommendedName>
        <fullName evidence="8">PQ loop repeat protein</fullName>
    </recommendedName>
</protein>
<dbReference type="AlphaFoldDB" id="A0A5M9KAH6"/>
<feature type="transmembrane region" description="Helical" evidence="5">
    <location>
        <begin position="55"/>
        <end position="76"/>
    </location>
</feature>
<dbReference type="GO" id="GO:0016020">
    <property type="term" value="C:membrane"/>
    <property type="evidence" value="ECO:0007669"/>
    <property type="project" value="UniProtKB-SubCell"/>
</dbReference>
<keyword evidence="2 5" id="KW-0812">Transmembrane</keyword>
<dbReference type="Proteomes" id="UP000322873">
    <property type="component" value="Unassembled WGS sequence"/>
</dbReference>
<reference evidence="6 7" key="1">
    <citation type="submission" date="2019-06" db="EMBL/GenBank/DDBJ databases">
        <title>Genome Sequence of the Brown Rot Fungal Pathogen Monilinia fructicola.</title>
        <authorList>
            <person name="De Miccolis Angelini R.M."/>
            <person name="Landi L."/>
            <person name="Abate D."/>
            <person name="Pollastro S."/>
            <person name="Romanazzi G."/>
            <person name="Faretra F."/>
        </authorList>
    </citation>
    <scope>NUCLEOTIDE SEQUENCE [LARGE SCALE GENOMIC DNA]</scope>
    <source>
        <strain evidence="6 7">Mfrc123</strain>
    </source>
</reference>
<comment type="caution">
    <text evidence="6">The sequence shown here is derived from an EMBL/GenBank/DDBJ whole genome shotgun (WGS) entry which is preliminary data.</text>
</comment>
<evidence type="ECO:0000313" key="7">
    <source>
        <dbReference type="Proteomes" id="UP000322873"/>
    </source>
</evidence>
<dbReference type="EMBL" id="VICG01000001">
    <property type="protein sequence ID" value="KAA8577102.1"/>
    <property type="molecule type" value="Genomic_DNA"/>
</dbReference>
<dbReference type="Pfam" id="PF04193">
    <property type="entry name" value="PQ-loop"/>
    <property type="match status" value="1"/>
</dbReference>
<name>A0A5M9KAH6_MONFR</name>
<dbReference type="InterPro" id="IPR006603">
    <property type="entry name" value="PQ-loop_rpt"/>
</dbReference>